<dbReference type="EMBL" id="CACQ02006396">
    <property type="protein sequence ID" value="CCF43814.1"/>
    <property type="molecule type" value="Genomic_DNA"/>
</dbReference>
<feature type="non-terminal residue" evidence="1">
    <location>
        <position position="98"/>
    </location>
</feature>
<dbReference type="VEuPathDB" id="FungiDB:CH63R_03083"/>
<name>H1VUA5_COLHI</name>
<protein>
    <submittedName>
        <fullName evidence="1">Uncharacterized protein</fullName>
    </submittedName>
</protein>
<dbReference type="PANTHER" id="PTHR47842:SF1">
    <property type="entry name" value="DUF676 DOMAIN-CONTAINING PROTEIN"/>
    <property type="match status" value="1"/>
</dbReference>
<reference evidence="2" key="1">
    <citation type="journal article" date="2012" name="Nat. Genet.">
        <title>Lifestyle transitions in plant pathogenic Colletotrichum fungi deciphered by genome and transcriptome analyses.</title>
        <authorList>
            <person name="O'Connell R.J."/>
            <person name="Thon M.R."/>
            <person name="Hacquard S."/>
            <person name="Amyotte S.G."/>
            <person name="Kleemann J."/>
            <person name="Torres M.F."/>
            <person name="Damm U."/>
            <person name="Buiate E.A."/>
            <person name="Epstein L."/>
            <person name="Alkan N."/>
            <person name="Altmueller J."/>
            <person name="Alvarado-Balderrama L."/>
            <person name="Bauser C.A."/>
            <person name="Becker C."/>
            <person name="Birren B.W."/>
            <person name="Chen Z."/>
            <person name="Choi J."/>
            <person name="Crouch J.A."/>
            <person name="Duvick J.P."/>
            <person name="Farman M.A."/>
            <person name="Gan P."/>
            <person name="Heiman D."/>
            <person name="Henrissat B."/>
            <person name="Howard R.J."/>
            <person name="Kabbage M."/>
            <person name="Koch C."/>
            <person name="Kracher B."/>
            <person name="Kubo Y."/>
            <person name="Law A.D."/>
            <person name="Lebrun M.-H."/>
            <person name="Lee Y.-H."/>
            <person name="Miyara I."/>
            <person name="Moore N."/>
            <person name="Neumann U."/>
            <person name="Nordstroem K."/>
            <person name="Panaccione D.G."/>
            <person name="Panstruga R."/>
            <person name="Place M."/>
            <person name="Proctor R.H."/>
            <person name="Prusky D."/>
            <person name="Rech G."/>
            <person name="Reinhardt R."/>
            <person name="Rollins J.A."/>
            <person name="Rounsley S."/>
            <person name="Schardl C.L."/>
            <person name="Schwartz D.C."/>
            <person name="Shenoy N."/>
            <person name="Shirasu K."/>
            <person name="Sikhakolli U.R."/>
            <person name="Stueber K."/>
            <person name="Sukno S.A."/>
            <person name="Sweigard J.A."/>
            <person name="Takano Y."/>
            <person name="Takahara H."/>
            <person name="Trail F."/>
            <person name="van der Does H.C."/>
            <person name="Voll L.M."/>
            <person name="Will I."/>
            <person name="Young S."/>
            <person name="Zeng Q."/>
            <person name="Zhang J."/>
            <person name="Zhou S."/>
            <person name="Dickman M.B."/>
            <person name="Schulze-Lefert P."/>
            <person name="Ver Loren van Themaat E."/>
            <person name="Ma L.-J."/>
            <person name="Vaillancourt L.J."/>
        </authorList>
    </citation>
    <scope>NUCLEOTIDE SEQUENCE [LARGE SCALE GENOMIC DNA]</scope>
    <source>
        <strain evidence="2">IMI 349063</strain>
    </source>
</reference>
<sequence length="98" mass="10555">AAGSKEVGVVGTVLGRDRTFCNLPKRGAAGVWEAAVNDAATEETQAHMNMFEAKKNPGYDRLKQDAAGLIAQWTRNEWYETSEEDKPAIKEAGESAAA</sequence>
<evidence type="ECO:0000313" key="2">
    <source>
        <dbReference type="Proteomes" id="UP000007174"/>
    </source>
</evidence>
<dbReference type="Proteomes" id="UP000007174">
    <property type="component" value="Unassembled WGS sequence"/>
</dbReference>
<dbReference type="STRING" id="759273.H1VUA5"/>
<dbReference type="PANTHER" id="PTHR47842">
    <property type="entry name" value="EXPRESSED PROTEIN"/>
    <property type="match status" value="1"/>
</dbReference>
<gene>
    <name evidence="1" type="ORF">CH063_13414</name>
</gene>
<organism evidence="1 2">
    <name type="scientific">Colletotrichum higginsianum (strain IMI 349063)</name>
    <name type="common">Crucifer anthracnose fungus</name>
    <dbReference type="NCBI Taxonomy" id="759273"/>
    <lineage>
        <taxon>Eukaryota</taxon>
        <taxon>Fungi</taxon>
        <taxon>Dikarya</taxon>
        <taxon>Ascomycota</taxon>
        <taxon>Pezizomycotina</taxon>
        <taxon>Sordariomycetes</taxon>
        <taxon>Hypocreomycetidae</taxon>
        <taxon>Glomerellales</taxon>
        <taxon>Glomerellaceae</taxon>
        <taxon>Colletotrichum</taxon>
        <taxon>Colletotrichum destructivum species complex</taxon>
    </lineage>
</organism>
<evidence type="ECO:0000313" key="1">
    <source>
        <dbReference type="EMBL" id="CCF43814.1"/>
    </source>
</evidence>
<dbReference type="HOGENOM" id="CLU_2339090_0_0_1"/>
<proteinExistence type="predicted"/>
<dbReference type="eggNOG" id="ENOG502QQEZ">
    <property type="taxonomic scope" value="Eukaryota"/>
</dbReference>
<dbReference type="AlphaFoldDB" id="H1VUA5"/>
<accession>H1VUA5</accession>